<dbReference type="GO" id="GO:0005993">
    <property type="term" value="P:trehalose catabolic process"/>
    <property type="evidence" value="ECO:0007669"/>
    <property type="project" value="TreeGrafter"/>
</dbReference>
<dbReference type="PANTHER" id="PTHR11051:SF8">
    <property type="entry name" value="PROTEIN-GLUCOSYLGALACTOSYLHYDROXYLYSINE GLUCOSIDASE"/>
    <property type="match status" value="1"/>
</dbReference>
<feature type="region of interest" description="Disordered" evidence="2">
    <location>
        <begin position="790"/>
        <end position="811"/>
    </location>
</feature>
<dbReference type="Pfam" id="PF00754">
    <property type="entry name" value="F5_F8_type_C"/>
    <property type="match status" value="1"/>
</dbReference>
<dbReference type="Gene3D" id="2.60.420.10">
    <property type="entry name" value="Maltose phosphorylase, domain 3"/>
    <property type="match status" value="1"/>
</dbReference>
<dbReference type="SUPFAM" id="SSF74650">
    <property type="entry name" value="Galactose mutarotase-like"/>
    <property type="match status" value="1"/>
</dbReference>
<evidence type="ECO:0000259" key="3">
    <source>
        <dbReference type="PROSITE" id="PS50022"/>
    </source>
</evidence>
<reference evidence="4 5" key="1">
    <citation type="submission" date="2017-09" db="EMBL/GenBank/DDBJ databases">
        <authorList>
            <person name="Lee N."/>
            <person name="Cho B.-K."/>
        </authorList>
    </citation>
    <scope>NUCLEOTIDE SEQUENCE [LARGE SCALE GENOMIC DNA]</scope>
    <source>
        <strain evidence="4 5">ATCC 12853</strain>
    </source>
</reference>
<dbReference type="GO" id="GO:0016757">
    <property type="term" value="F:glycosyltransferase activity"/>
    <property type="evidence" value="ECO:0007669"/>
    <property type="project" value="UniProtKB-ARBA"/>
</dbReference>
<dbReference type="PROSITE" id="PS50022">
    <property type="entry name" value="FA58C_3"/>
    <property type="match status" value="1"/>
</dbReference>
<dbReference type="SUPFAM" id="SSF49785">
    <property type="entry name" value="Galactose-binding domain-like"/>
    <property type="match status" value="1"/>
</dbReference>
<keyword evidence="1" id="KW-0326">Glycosidase</keyword>
<dbReference type="RefSeq" id="WP_150493402.1">
    <property type="nucleotide sequence ID" value="NZ_CP023699.1"/>
</dbReference>
<dbReference type="SUPFAM" id="SSF48208">
    <property type="entry name" value="Six-hairpin glycosidases"/>
    <property type="match status" value="1"/>
</dbReference>
<organism evidence="4 5">
    <name type="scientific">Streptomyces kanamyceticus</name>
    <dbReference type="NCBI Taxonomy" id="1967"/>
    <lineage>
        <taxon>Bacteria</taxon>
        <taxon>Bacillati</taxon>
        <taxon>Actinomycetota</taxon>
        <taxon>Actinomycetes</taxon>
        <taxon>Kitasatosporales</taxon>
        <taxon>Streptomycetaceae</taxon>
        <taxon>Streptomyces</taxon>
    </lineage>
</organism>
<dbReference type="InterPro" id="IPR005196">
    <property type="entry name" value="Glyco_hydro_65_N"/>
</dbReference>
<dbReference type="InterPro" id="IPR037018">
    <property type="entry name" value="GH65_N"/>
</dbReference>
<dbReference type="InterPro" id="IPR005194">
    <property type="entry name" value="Glyco_hydro_65_C"/>
</dbReference>
<dbReference type="KEGG" id="ska:CP970_15250"/>
<dbReference type="Pfam" id="PF03632">
    <property type="entry name" value="Glyco_hydro_65m"/>
    <property type="match status" value="1"/>
</dbReference>
<dbReference type="InterPro" id="IPR008979">
    <property type="entry name" value="Galactose-bd-like_sf"/>
</dbReference>
<dbReference type="InterPro" id="IPR011013">
    <property type="entry name" value="Gal_mutarotase_sf_dom"/>
</dbReference>
<feature type="compositionally biased region" description="Low complexity" evidence="2">
    <location>
        <begin position="35"/>
        <end position="56"/>
    </location>
</feature>
<keyword evidence="5" id="KW-1185">Reference proteome</keyword>
<evidence type="ECO:0000256" key="1">
    <source>
        <dbReference type="ARBA" id="ARBA00023295"/>
    </source>
</evidence>
<keyword evidence="1" id="KW-0378">Hydrolase</keyword>
<gene>
    <name evidence="4" type="ORF">CP970_15250</name>
</gene>
<dbReference type="Gene3D" id="1.50.10.10">
    <property type="match status" value="1"/>
</dbReference>
<feature type="compositionally biased region" description="Basic and acidic residues" evidence="2">
    <location>
        <begin position="790"/>
        <end position="805"/>
    </location>
</feature>
<dbReference type="GO" id="GO:0030246">
    <property type="term" value="F:carbohydrate binding"/>
    <property type="evidence" value="ECO:0007669"/>
    <property type="project" value="InterPro"/>
</dbReference>
<feature type="domain" description="F5/8 type C" evidence="3">
    <location>
        <begin position="823"/>
        <end position="907"/>
    </location>
</feature>
<dbReference type="InterPro" id="IPR012341">
    <property type="entry name" value="6hp_glycosidase-like_sf"/>
</dbReference>
<dbReference type="AlphaFoldDB" id="A0A5J6GAQ9"/>
<evidence type="ECO:0000313" key="5">
    <source>
        <dbReference type="Proteomes" id="UP000325529"/>
    </source>
</evidence>
<dbReference type="Gene3D" id="2.60.120.260">
    <property type="entry name" value="Galactose-binding domain-like"/>
    <property type="match status" value="1"/>
</dbReference>
<dbReference type="Pfam" id="PF03633">
    <property type="entry name" value="Glyco_hydro_65C"/>
    <property type="match status" value="1"/>
</dbReference>
<dbReference type="InterPro" id="IPR000421">
    <property type="entry name" value="FA58C"/>
</dbReference>
<evidence type="ECO:0000256" key="2">
    <source>
        <dbReference type="SAM" id="MobiDB-lite"/>
    </source>
</evidence>
<dbReference type="Pfam" id="PF03636">
    <property type="entry name" value="Glyco_hydro_65N"/>
    <property type="match status" value="1"/>
</dbReference>
<evidence type="ECO:0000313" key="4">
    <source>
        <dbReference type="EMBL" id="QEU92077.1"/>
    </source>
</evidence>
<dbReference type="EMBL" id="CP023699">
    <property type="protein sequence ID" value="QEU92077.1"/>
    <property type="molecule type" value="Genomic_DNA"/>
</dbReference>
<accession>A0A5J6GAQ9</accession>
<dbReference type="InterPro" id="IPR008928">
    <property type="entry name" value="6-hairpin_glycosidase_sf"/>
</dbReference>
<dbReference type="Proteomes" id="UP000325529">
    <property type="component" value="Chromosome"/>
</dbReference>
<feature type="region of interest" description="Disordered" evidence="2">
    <location>
        <begin position="35"/>
        <end position="80"/>
    </location>
</feature>
<dbReference type="Gene3D" id="2.70.98.40">
    <property type="entry name" value="Glycoside hydrolase, family 65, N-terminal domain"/>
    <property type="match status" value="1"/>
</dbReference>
<dbReference type="PANTHER" id="PTHR11051">
    <property type="entry name" value="GLYCOSYL HYDROLASE-RELATED"/>
    <property type="match status" value="1"/>
</dbReference>
<name>A0A5J6GAQ9_STRKN</name>
<sequence>MPCPGRPTEHRRPVKPYFATALLTATLTLTTTGITTASTGTTSTTSTTKATAARTPTPRPESRCGPPGDPTWAPTATRRGPAKGAYNPYVGNGYLGVRVPPAGAGYSPPDPDDKDEKTGWPLYTPRYDGAFAAGLYARGPANTAHREAIAALPHWSALDLTVGGETYGPRSRVSGYRQTMNLRCGFVRTSLTWTTADGRRTDLAYDVLTARDRAHTGAVRLRLTPHWTGAATVTDRIDGRGARRIAQTGGGPRGKKTMDVAFRTDGTHRDGAVASTLKAPGVTHPARRARELSNSQSADFRVRDGGTYDITKYVGVATTRTPTTRTPTIRTHPTPRTTAQTASRQAAALGWDALFSSHAAAWRRLWASDIEIPGRPDLQLWARSAQYGLLSSTRPGSRDSIAPAGLTSDNYAGMIFWDAETWMFPALLATRPDLAEPVLAYRHFTRAAARENASKTSVKGLFYPWTSASRGALWSECQSWYPPHCVQQNHLQGDIALAAWQYYLATGDRAWLRERGGPLLKGIAEYWMSRTTLNKDGSYSIQNVAGPDEYSNGVTDGVYTNTVAATALRAAARAARVLGEQAPAAWTRTADRIRIPYDKKRKIYLQYAGYADSTIKQADTVLLTYPLDWPMPKGAAAATLDHYSARTDPDGPAMTDSVHAIDAAAIGEPGCSSYTYLQRSVRPFMRGPFALFSESRGTKAGAGDALAGSPAQDFLTGKGGFLQVFTHGLTGLRLREGDALHLDPTLPPQLAKGGVKLRGMRWRGRTYDIAIGPKETTVRLTSGDAFRVESPRVESPRVKSQHVESPRGGTVTVAPGSPAVLKTRRPDLTPTTDAARCRPATATSEDPGLYAAAAVDGNPVTAWSPTARNASLTVDLGRPVRLGAISPKWAVRPASQRVQTSKDGHTWHAPDATPARHVRITVRAGDKAPSLRELTVKRSSPTSN</sequence>
<dbReference type="InterPro" id="IPR005195">
    <property type="entry name" value="Glyco_hydro_65_M"/>
</dbReference>
<proteinExistence type="predicted"/>
<protein>
    <submittedName>
        <fullName evidence="4">Haloacid dehalogenase</fullName>
    </submittedName>
</protein>
<dbReference type="GO" id="GO:0004555">
    <property type="term" value="F:alpha,alpha-trehalase activity"/>
    <property type="evidence" value="ECO:0007669"/>
    <property type="project" value="TreeGrafter"/>
</dbReference>